<feature type="domain" description="Sialate O-acetylesterase" evidence="3">
    <location>
        <begin position="123"/>
        <end position="238"/>
    </location>
</feature>
<sequence>MLFCFVPLIFLSSAYGYQYKNIIILAGQSNMSGRGGGINETWDWFVPPESKPNPPSVLRLSAGLAWLEAEEPLHKDIDINMTCGVGPAPETGPDWVSALRDWRDYHEQVGSRRLPIQSNGKESKAALLDGGTIRAILWHQGESDTLTKEEAGHYRERLERFIDDVRSDLQLPTVPFILVALASAEGPYIDMVRGAQLGMDLPNVQCVDAKGLALEPAHLHLSTSSQVKLGEMLGDAFLRTTPSPLPNLGATKSIPHFDFQLLLGSGPLQKIFSMSKFEFMVY</sequence>
<gene>
    <name evidence="4" type="ORF">RJ641_032145</name>
</gene>
<organism evidence="4 5">
    <name type="scientific">Dillenia turbinata</name>
    <dbReference type="NCBI Taxonomy" id="194707"/>
    <lineage>
        <taxon>Eukaryota</taxon>
        <taxon>Viridiplantae</taxon>
        <taxon>Streptophyta</taxon>
        <taxon>Embryophyta</taxon>
        <taxon>Tracheophyta</taxon>
        <taxon>Spermatophyta</taxon>
        <taxon>Magnoliopsida</taxon>
        <taxon>eudicotyledons</taxon>
        <taxon>Gunneridae</taxon>
        <taxon>Pentapetalae</taxon>
        <taxon>Dilleniales</taxon>
        <taxon>Dilleniaceae</taxon>
        <taxon>Dillenia</taxon>
    </lineage>
</organism>
<dbReference type="Pfam" id="PF03629">
    <property type="entry name" value="SASA"/>
    <property type="match status" value="2"/>
</dbReference>
<dbReference type="PANTHER" id="PTHR31988:SF15">
    <property type="entry name" value="ESTERASE, PUTATIVE (DUF303)-RELATED"/>
    <property type="match status" value="1"/>
</dbReference>
<dbReference type="InterPro" id="IPR052940">
    <property type="entry name" value="Carb_Esterase_6"/>
</dbReference>
<feature type="signal peptide" evidence="2">
    <location>
        <begin position="1"/>
        <end position="16"/>
    </location>
</feature>
<feature type="domain" description="Sialate O-acetylesterase" evidence="3">
    <location>
        <begin position="20"/>
        <end position="88"/>
    </location>
</feature>
<dbReference type="InterPro" id="IPR005181">
    <property type="entry name" value="SASA"/>
</dbReference>
<dbReference type="Proteomes" id="UP001370490">
    <property type="component" value="Unassembled WGS sequence"/>
</dbReference>
<dbReference type="Gene3D" id="3.40.50.1110">
    <property type="entry name" value="SGNH hydrolase"/>
    <property type="match status" value="1"/>
</dbReference>
<reference evidence="4 5" key="1">
    <citation type="submission" date="2023-12" db="EMBL/GenBank/DDBJ databases">
        <title>A high-quality genome assembly for Dillenia turbinata (Dilleniales).</title>
        <authorList>
            <person name="Chanderbali A."/>
        </authorList>
    </citation>
    <scope>NUCLEOTIDE SEQUENCE [LARGE SCALE GENOMIC DNA]</scope>
    <source>
        <strain evidence="4">LSX21</strain>
        <tissue evidence="4">Leaf</tissue>
    </source>
</reference>
<name>A0AAN8W3Y5_9MAGN</name>
<keyword evidence="1" id="KW-0378">Hydrolase</keyword>
<feature type="chain" id="PRO_5042901506" evidence="2">
    <location>
        <begin position="17"/>
        <end position="282"/>
    </location>
</feature>
<dbReference type="AlphaFoldDB" id="A0AAN8W3Y5"/>
<evidence type="ECO:0000256" key="2">
    <source>
        <dbReference type="SAM" id="SignalP"/>
    </source>
</evidence>
<keyword evidence="2" id="KW-0732">Signal</keyword>
<dbReference type="InterPro" id="IPR036514">
    <property type="entry name" value="SGNH_hydro_sf"/>
</dbReference>
<evidence type="ECO:0000313" key="5">
    <source>
        <dbReference type="Proteomes" id="UP001370490"/>
    </source>
</evidence>
<evidence type="ECO:0000256" key="1">
    <source>
        <dbReference type="ARBA" id="ARBA00022801"/>
    </source>
</evidence>
<keyword evidence="5" id="KW-1185">Reference proteome</keyword>
<dbReference type="GO" id="GO:0016787">
    <property type="term" value="F:hydrolase activity"/>
    <property type="evidence" value="ECO:0007669"/>
    <property type="project" value="UniProtKB-KW"/>
</dbReference>
<dbReference type="PANTHER" id="PTHR31988">
    <property type="entry name" value="ESTERASE, PUTATIVE (DUF303)-RELATED"/>
    <property type="match status" value="1"/>
</dbReference>
<evidence type="ECO:0000259" key="3">
    <source>
        <dbReference type="Pfam" id="PF03629"/>
    </source>
</evidence>
<comment type="caution">
    <text evidence="4">The sequence shown here is derived from an EMBL/GenBank/DDBJ whole genome shotgun (WGS) entry which is preliminary data.</text>
</comment>
<proteinExistence type="predicted"/>
<dbReference type="SUPFAM" id="SSF52266">
    <property type="entry name" value="SGNH hydrolase"/>
    <property type="match status" value="1"/>
</dbReference>
<accession>A0AAN8W3Y5</accession>
<protein>
    <submittedName>
        <fullName evidence="4">Sialate O-acetylesterase domain</fullName>
    </submittedName>
</protein>
<dbReference type="EMBL" id="JBAMMX010000006">
    <property type="protein sequence ID" value="KAK6938637.1"/>
    <property type="molecule type" value="Genomic_DNA"/>
</dbReference>
<evidence type="ECO:0000313" key="4">
    <source>
        <dbReference type="EMBL" id="KAK6938637.1"/>
    </source>
</evidence>